<dbReference type="KEGG" id="mant:BHD05_02620"/>
<dbReference type="RefSeq" id="WP_202614277.1">
    <property type="nucleotide sequence ID" value="NZ_CP017146.1"/>
</dbReference>
<keyword evidence="3" id="KW-0472">Membrane</keyword>
<keyword evidence="3" id="KW-0812">Transmembrane</keyword>
<evidence type="ECO:0000256" key="1">
    <source>
        <dbReference type="ARBA" id="ARBA00022679"/>
    </source>
</evidence>
<dbReference type="Gene3D" id="1.20.120.1760">
    <property type="match status" value="1"/>
</dbReference>
<name>A0A7L5AG52_9MICO</name>
<dbReference type="PROSITE" id="PS00379">
    <property type="entry name" value="CDP_ALCOHOL_P_TRANSF"/>
    <property type="match status" value="1"/>
</dbReference>
<organism evidence="4 5">
    <name type="scientific">Marisediminicola antarctica</name>
    <dbReference type="NCBI Taxonomy" id="674079"/>
    <lineage>
        <taxon>Bacteria</taxon>
        <taxon>Bacillati</taxon>
        <taxon>Actinomycetota</taxon>
        <taxon>Actinomycetes</taxon>
        <taxon>Micrococcales</taxon>
        <taxon>Microbacteriaceae</taxon>
        <taxon>Marisediminicola</taxon>
    </lineage>
</organism>
<dbReference type="InterPro" id="IPR048254">
    <property type="entry name" value="CDP_ALCOHOL_P_TRANSF_CS"/>
</dbReference>
<dbReference type="Pfam" id="PF01066">
    <property type="entry name" value="CDP-OH_P_transf"/>
    <property type="match status" value="1"/>
</dbReference>
<reference evidence="4 5" key="1">
    <citation type="submission" date="2016-09" db="EMBL/GenBank/DDBJ databases">
        <title>Complete genome sequence of microbes from the polar regions.</title>
        <authorList>
            <person name="Liao L."/>
            <person name="Chen B."/>
        </authorList>
    </citation>
    <scope>NUCLEOTIDE SEQUENCE [LARGE SCALE GENOMIC DNA]</scope>
    <source>
        <strain evidence="4 5">ZS314</strain>
    </source>
</reference>
<dbReference type="AlphaFoldDB" id="A0A7L5AG52"/>
<protein>
    <recommendedName>
        <fullName evidence="6">CDP-alcohol phosphatidyltransferase</fullName>
    </recommendedName>
</protein>
<dbReference type="Proteomes" id="UP000464507">
    <property type="component" value="Chromosome"/>
</dbReference>
<feature type="transmembrane region" description="Helical" evidence="3">
    <location>
        <begin position="204"/>
        <end position="222"/>
    </location>
</feature>
<keyword evidence="1 2" id="KW-0808">Transferase</keyword>
<dbReference type="InterPro" id="IPR043130">
    <property type="entry name" value="CDP-OH_PTrfase_TM_dom"/>
</dbReference>
<dbReference type="GO" id="GO:0016020">
    <property type="term" value="C:membrane"/>
    <property type="evidence" value="ECO:0007669"/>
    <property type="project" value="InterPro"/>
</dbReference>
<sequence>MPTEQDRMNAAASREASNSLLEVLRDGRWQPSAWARFIALAAMRSVHQARINPRPLLESTLIHVVAGALSNRRGLGWIAVSWIMAVTHLGMLGDRRSIGIPNALTLIRGTLPALEDRLGRSLPVISLATDFADGKIARATGTVTPFGTQADFLADTAFWTWFIVRHEPSRAVKALTFAAWAAPVVAIAAASITTGRMLDVPRSAWLRPAAAMEVVIGIRAILRLFPRRRH</sequence>
<evidence type="ECO:0000313" key="5">
    <source>
        <dbReference type="Proteomes" id="UP000464507"/>
    </source>
</evidence>
<gene>
    <name evidence="4" type="ORF">BHD05_02620</name>
</gene>
<proteinExistence type="inferred from homology"/>
<evidence type="ECO:0008006" key="6">
    <source>
        <dbReference type="Google" id="ProtNLM"/>
    </source>
</evidence>
<keyword evidence="3" id="KW-1133">Transmembrane helix</keyword>
<evidence type="ECO:0000313" key="4">
    <source>
        <dbReference type="EMBL" id="QHO68695.1"/>
    </source>
</evidence>
<dbReference type="InterPro" id="IPR000462">
    <property type="entry name" value="CDP-OH_P_trans"/>
</dbReference>
<dbReference type="GO" id="GO:0008654">
    <property type="term" value="P:phospholipid biosynthetic process"/>
    <property type="evidence" value="ECO:0007669"/>
    <property type="project" value="InterPro"/>
</dbReference>
<accession>A0A7L5AG52</accession>
<evidence type="ECO:0000256" key="3">
    <source>
        <dbReference type="SAM" id="Phobius"/>
    </source>
</evidence>
<comment type="similarity">
    <text evidence="2">Belongs to the CDP-alcohol phosphatidyltransferase class-I family.</text>
</comment>
<dbReference type="GO" id="GO:0016780">
    <property type="term" value="F:phosphotransferase activity, for other substituted phosphate groups"/>
    <property type="evidence" value="ECO:0007669"/>
    <property type="project" value="InterPro"/>
</dbReference>
<dbReference type="EMBL" id="CP017146">
    <property type="protein sequence ID" value="QHO68695.1"/>
    <property type="molecule type" value="Genomic_DNA"/>
</dbReference>
<keyword evidence="5" id="KW-1185">Reference proteome</keyword>
<evidence type="ECO:0000256" key="2">
    <source>
        <dbReference type="RuleBase" id="RU003750"/>
    </source>
</evidence>
<feature type="transmembrane region" description="Helical" evidence="3">
    <location>
        <begin position="174"/>
        <end position="192"/>
    </location>
</feature>